<protein>
    <recommendedName>
        <fullName evidence="2">Small ribosomal subunit protein mS35 mitochondrial conserved domain-containing protein</fullName>
    </recommendedName>
</protein>
<feature type="domain" description="Small ribosomal subunit protein mS35 mitochondrial conserved" evidence="2">
    <location>
        <begin position="116"/>
        <end position="235"/>
    </location>
</feature>
<organism evidence="3 4">
    <name type="scientific">Zymoseptoria brevis</name>
    <dbReference type="NCBI Taxonomy" id="1047168"/>
    <lineage>
        <taxon>Eukaryota</taxon>
        <taxon>Fungi</taxon>
        <taxon>Dikarya</taxon>
        <taxon>Ascomycota</taxon>
        <taxon>Pezizomycotina</taxon>
        <taxon>Dothideomycetes</taxon>
        <taxon>Dothideomycetidae</taxon>
        <taxon>Mycosphaerellales</taxon>
        <taxon>Mycosphaerellaceae</taxon>
        <taxon>Zymoseptoria</taxon>
    </lineage>
</organism>
<feature type="compositionally biased region" description="Polar residues" evidence="1">
    <location>
        <begin position="34"/>
        <end position="48"/>
    </location>
</feature>
<evidence type="ECO:0000313" key="3">
    <source>
        <dbReference type="EMBL" id="KJX94384.1"/>
    </source>
</evidence>
<reference evidence="3 4" key="1">
    <citation type="submission" date="2015-03" db="EMBL/GenBank/DDBJ databases">
        <title>RNA-seq based gene annotation and comparative genomics of four Zymoseptoria species reveal species-specific pathogenicity related genes and transposable element activity.</title>
        <authorList>
            <person name="Grandaubert J."/>
            <person name="Bhattacharyya A."/>
            <person name="Stukenbrock E.H."/>
        </authorList>
    </citation>
    <scope>NUCLEOTIDE SEQUENCE [LARGE SCALE GENOMIC DNA]</scope>
    <source>
        <strain evidence="3 4">Zb18110</strain>
    </source>
</reference>
<dbReference type="InterPro" id="IPR019349">
    <property type="entry name" value="Ribosomal_mS35_mit"/>
</dbReference>
<gene>
    <name evidence="3" type="ORF">TI39_contig4199g00021</name>
</gene>
<comment type="caution">
    <text evidence="3">The sequence shown here is derived from an EMBL/GenBank/DDBJ whole genome shotgun (WGS) entry which is preliminary data.</text>
</comment>
<keyword evidence="4" id="KW-1185">Reference proteome</keyword>
<sequence length="310" mass="35602">MAAPFKHACCQVVRNVSRTRPKPTSRSIAHERSQIPQSWSRPFSQSSRRPAASEQSNHDQELEAYTEMAEVTERLINEAEISSTAHAELEQHRELREMVRLAAWEMPLLSSLAKPFEAPDFQKLPLRWRYTTYFGESHPASRKVVVEFGVTNLGLQEKQVEKLKKLAGPRYNPEKNIVRMSCESFETQAQNKRYLADTINTLIAEAKDGKDTFEDVPLDIRHHKAKKRFSFPDEWRLTDEKRAQLEDKRRTLLLEEGKRVEESKIVSGLAAIEQARQAKLAKVEEPVMAQARQPVTKGKTGKKQMGQRGR</sequence>
<dbReference type="Proteomes" id="UP000033647">
    <property type="component" value="Unassembled WGS sequence"/>
</dbReference>
<evidence type="ECO:0000259" key="2">
    <source>
        <dbReference type="Pfam" id="PF10213"/>
    </source>
</evidence>
<name>A0A0F4GAK7_9PEZI</name>
<feature type="region of interest" description="Disordered" evidence="1">
    <location>
        <begin position="16"/>
        <end position="61"/>
    </location>
</feature>
<dbReference type="PANTHER" id="PTHR13490">
    <property type="entry name" value="MITOCHONDRIAL 28S RIBOSOMAL PROTEIN S28"/>
    <property type="match status" value="1"/>
</dbReference>
<proteinExistence type="predicted"/>
<evidence type="ECO:0000256" key="1">
    <source>
        <dbReference type="SAM" id="MobiDB-lite"/>
    </source>
</evidence>
<dbReference type="PANTHER" id="PTHR13490:SF0">
    <property type="entry name" value="SMALL RIBOSOMAL SUBUNIT PROTEIN MS35"/>
    <property type="match status" value="1"/>
</dbReference>
<dbReference type="STRING" id="1047168.A0A0F4GAK7"/>
<dbReference type="EMBL" id="LAFY01004158">
    <property type="protein sequence ID" value="KJX94384.1"/>
    <property type="molecule type" value="Genomic_DNA"/>
</dbReference>
<dbReference type="Pfam" id="PF10213">
    <property type="entry name" value="MRP-S28"/>
    <property type="match status" value="1"/>
</dbReference>
<evidence type="ECO:0000313" key="4">
    <source>
        <dbReference type="Proteomes" id="UP000033647"/>
    </source>
</evidence>
<dbReference type="InterPro" id="IPR039848">
    <property type="entry name" value="Ribosomal_mS35_mt"/>
</dbReference>
<dbReference type="GO" id="GO:0032543">
    <property type="term" value="P:mitochondrial translation"/>
    <property type="evidence" value="ECO:0007669"/>
    <property type="project" value="InterPro"/>
</dbReference>
<dbReference type="AlphaFoldDB" id="A0A0F4GAK7"/>
<feature type="region of interest" description="Disordered" evidence="1">
    <location>
        <begin position="284"/>
        <end position="310"/>
    </location>
</feature>
<dbReference type="OrthoDB" id="283424at2759"/>
<dbReference type="GO" id="GO:0005763">
    <property type="term" value="C:mitochondrial small ribosomal subunit"/>
    <property type="evidence" value="ECO:0007669"/>
    <property type="project" value="TreeGrafter"/>
</dbReference>
<accession>A0A0F4GAK7</accession>
<dbReference type="GO" id="GO:0003735">
    <property type="term" value="F:structural constituent of ribosome"/>
    <property type="evidence" value="ECO:0007669"/>
    <property type="project" value="InterPro"/>
</dbReference>